<keyword evidence="6" id="KW-0548">Nucleotidyltransferase</keyword>
<dbReference type="Pfam" id="PF02811">
    <property type="entry name" value="PHP"/>
    <property type="match status" value="1"/>
</dbReference>
<evidence type="ECO:0000256" key="8">
    <source>
        <dbReference type="ARBA" id="ARBA00022932"/>
    </source>
</evidence>
<dbReference type="InterPro" id="IPR040982">
    <property type="entry name" value="DNA_pol3_finger"/>
</dbReference>
<organism evidence="13 14">
    <name type="scientific">Staphylococcus haemolyticus</name>
    <dbReference type="NCBI Taxonomy" id="1283"/>
    <lineage>
        <taxon>Bacteria</taxon>
        <taxon>Bacillati</taxon>
        <taxon>Bacillota</taxon>
        <taxon>Bacilli</taxon>
        <taxon>Bacillales</taxon>
        <taxon>Staphylococcaceae</taxon>
        <taxon>Staphylococcus</taxon>
    </lineage>
</organism>
<dbReference type="Pfam" id="PF14579">
    <property type="entry name" value="HHH_6"/>
    <property type="match status" value="1"/>
</dbReference>
<evidence type="ECO:0000256" key="1">
    <source>
        <dbReference type="ARBA" id="ARBA00004496"/>
    </source>
</evidence>
<gene>
    <name evidence="13" type="ORF">CV019_14845</name>
</gene>
<dbReference type="Pfam" id="PF01336">
    <property type="entry name" value="tRNA_anti-codon"/>
    <property type="match status" value="1"/>
</dbReference>
<dbReference type="Pfam" id="PF17657">
    <property type="entry name" value="DNA_pol3_finger"/>
    <property type="match status" value="1"/>
</dbReference>
<dbReference type="InterPro" id="IPR004805">
    <property type="entry name" value="DnaE2/DnaE/PolC"/>
</dbReference>
<evidence type="ECO:0000256" key="3">
    <source>
        <dbReference type="ARBA" id="ARBA00012417"/>
    </source>
</evidence>
<dbReference type="PANTHER" id="PTHR32294:SF0">
    <property type="entry name" value="DNA POLYMERASE III SUBUNIT ALPHA"/>
    <property type="match status" value="1"/>
</dbReference>
<evidence type="ECO:0000256" key="2">
    <source>
        <dbReference type="ARBA" id="ARBA00009496"/>
    </source>
</evidence>
<feature type="domain" description="Polymerase/histidinol phosphatase N-terminal" evidence="12">
    <location>
        <begin position="3"/>
        <end position="70"/>
    </location>
</feature>
<evidence type="ECO:0000259" key="12">
    <source>
        <dbReference type="SMART" id="SM00481"/>
    </source>
</evidence>
<evidence type="ECO:0000256" key="7">
    <source>
        <dbReference type="ARBA" id="ARBA00022705"/>
    </source>
</evidence>
<comment type="subunit">
    <text evidence="10">DNA polymerase III contains a core (composed of alpha, epsilon and theta chains) that associates with a tau subunit. This core dimerizes to form the POLIII' complex. PolIII' associates with the gamma complex (composed of gamma, delta, delta', psi and chi chains) and with the beta chain to form the complete DNA polymerase III complex.</text>
</comment>
<dbReference type="CDD" id="cd04485">
    <property type="entry name" value="DnaE_OBF"/>
    <property type="match status" value="1"/>
</dbReference>
<evidence type="ECO:0000313" key="14">
    <source>
        <dbReference type="Proteomes" id="UP000238153"/>
    </source>
</evidence>
<protein>
    <recommendedName>
        <fullName evidence="4">DNA polymerase III subunit alpha</fullName>
        <ecNumber evidence="3">2.7.7.7</ecNumber>
    </recommendedName>
</protein>
<evidence type="ECO:0000256" key="6">
    <source>
        <dbReference type="ARBA" id="ARBA00022695"/>
    </source>
</evidence>
<comment type="function">
    <text evidence="9">DNA polymerase III is a complex, multichain enzyme responsible for most of the replicative synthesis in bacteria. This DNA polymerase also exhibits 3' to 5' exonuclease activity. The alpha chain is the DNA polymerase.</text>
</comment>
<evidence type="ECO:0000256" key="9">
    <source>
        <dbReference type="ARBA" id="ARBA00025611"/>
    </source>
</evidence>
<comment type="caution">
    <text evidence="13">The sequence shown here is derived from an EMBL/GenBank/DDBJ whole genome shotgun (WGS) entry which is preliminary data.</text>
</comment>
<dbReference type="GO" id="GO:0006260">
    <property type="term" value="P:DNA replication"/>
    <property type="evidence" value="ECO:0007669"/>
    <property type="project" value="UniProtKB-KW"/>
</dbReference>
<dbReference type="EC" id="2.7.7.7" evidence="3"/>
<dbReference type="InterPro" id="IPR029460">
    <property type="entry name" value="DNAPol_HHH"/>
</dbReference>
<accession>A0A2A1KBK3</accession>
<dbReference type="InterPro" id="IPR011708">
    <property type="entry name" value="DNA_pol3_alpha_NTPase_dom"/>
</dbReference>
<name>A0A2A1KBK3_STAHA</name>
<dbReference type="OMA" id="DFCMDGR"/>
<dbReference type="Gene3D" id="3.20.20.140">
    <property type="entry name" value="Metal-dependent hydrolases"/>
    <property type="match status" value="1"/>
</dbReference>
<dbReference type="CDD" id="cd07431">
    <property type="entry name" value="PHP_PolIIIA"/>
    <property type="match status" value="1"/>
</dbReference>
<dbReference type="SMART" id="SM00481">
    <property type="entry name" value="POLIIIAc"/>
    <property type="match status" value="1"/>
</dbReference>
<dbReference type="AlphaFoldDB" id="A0A2A1KBK3"/>
<evidence type="ECO:0000256" key="11">
    <source>
        <dbReference type="ARBA" id="ARBA00049244"/>
    </source>
</evidence>
<dbReference type="Proteomes" id="UP000238153">
    <property type="component" value="Unassembled WGS sequence"/>
</dbReference>
<dbReference type="Pfam" id="PF07733">
    <property type="entry name" value="DNA_pol3_alpha"/>
    <property type="match status" value="1"/>
</dbReference>
<dbReference type="RefSeq" id="WP_011275521.1">
    <property type="nucleotide sequence ID" value="NZ_CAJCGH010000015.1"/>
</dbReference>
<dbReference type="GO" id="GO:0003676">
    <property type="term" value="F:nucleic acid binding"/>
    <property type="evidence" value="ECO:0007669"/>
    <property type="project" value="InterPro"/>
</dbReference>
<dbReference type="SUPFAM" id="SSF89550">
    <property type="entry name" value="PHP domain-like"/>
    <property type="match status" value="1"/>
</dbReference>
<keyword evidence="8" id="KW-0239">DNA-directed DNA polymerase</keyword>
<dbReference type="InterPro" id="IPR004013">
    <property type="entry name" value="PHP_dom"/>
</dbReference>
<keyword evidence="5" id="KW-0808">Transferase</keyword>
<reference evidence="13 14" key="1">
    <citation type="submission" date="2017-11" db="EMBL/GenBank/DDBJ databases">
        <authorList>
            <person name="Founou R.C."/>
            <person name="Founou L."/>
            <person name="Allam M."/>
            <person name="Ismail A."/>
            <person name="Essack S.Y."/>
        </authorList>
    </citation>
    <scope>NUCLEOTIDE SEQUENCE [LARGE SCALE GENOMIC DNA]</scope>
    <source>
        <strain evidence="13 14">G811N2B1</strain>
    </source>
</reference>
<dbReference type="GO" id="GO:0008408">
    <property type="term" value="F:3'-5' exonuclease activity"/>
    <property type="evidence" value="ECO:0007669"/>
    <property type="project" value="InterPro"/>
</dbReference>
<sequence length="1067" mass="123798">MVAHLNLHTTYDLLNSSLRINDVVKKAQNNHYDTLAITDTNVLYGFPKFYDACIKANIKPIFGMTVNVTDGLYTIETVVLAINNDGLRSLFQLSSAIKMKQKEVISVEWLKKYSTNFAIIFKQANQSHYSIVEQFQNHQNIFINHSSDLAFYNNIRVVWFKNARYLNQEDVETIPALEAIKNNTKIDLVNDTEDIGEHFPKQNELETLNIDREVWNNTLELASLCNASLEYHQNLLPKFDAPSGNSSKEYLWSQLQSSLKKMELNHDERYTKRLEHEYRVITEMGFEDYFLIVSDLIHYAKTHDVMVGPGRGSSAGSLVSFLLGITTIDPIRFNLLFERFLNPERVTMPDIDIDFEDTRRERVIQYVQDKYGKHRVSGIVTFGHLLTRAVARDVGRIIGFNDKTLNEISKLIPHQLGITLDKAYEDEQFKQFVHRNHRHEKWFELSKKLEGLPRHTSTHAAGIIINDQPLYNYAPLTLGDTGLLTQWTMTEAERIGLLKIDFLGLRNLSIIHQIITQVKKDLNISLEIEEIPFNDVDVFKLLSRGDTTGIFQLESEGVRKVLKRLQPEHFEDIVAVTSLYRPGPMEEIPTYISRRHNESEIKYLHPDLEPILKNTYGVIIYQEQIMQIASQFASFSYGQADILRRAMSKKNRAVLESERQHFVEGAIKNKYDEKISKQIFDLILKFADYGFPRAHAVSYSKIAYIMAYLKVHYPNYFYANILSNVVGNESKTAAIIDEAKNQKLKILPPNINESHWYYRATKSNIYLSLGAIKGVGYQSVKSIVDERYQNGKYKDFFDFTRRIPNRIKTRKLLESLILVGAFDTFGKTRSTLLSSIDQVLDEVSNVEQNDLLLDILTPKQSYADKDEFSDQMISSYEMEYLGFYVSNHPVEKQFNKKQYLGIYTLSNVVNHKPILVQVDQIKQIRTKNGQNMAFLVLNDGRHTMDAVLFPDKFKRYETQLNEREMYVVWGKFEKRKQQLQLILNQMDSVEHFEVTKINEASQIILRNIQNLDEIKQILNDHKNNHMIKVNIYNEQTGELDYLGSMDKTSNEIKNFVEAFDPKDIRIL</sequence>
<comment type="subcellular location">
    <subcellularLocation>
        <location evidence="1">Cytoplasm</location>
    </subcellularLocation>
</comment>
<evidence type="ECO:0000256" key="5">
    <source>
        <dbReference type="ARBA" id="ARBA00022679"/>
    </source>
</evidence>
<dbReference type="InterPro" id="IPR041931">
    <property type="entry name" value="DNA_pol3_alpha_thumb_dom"/>
</dbReference>
<dbReference type="Gene3D" id="1.10.150.870">
    <property type="match status" value="1"/>
</dbReference>
<dbReference type="GO" id="GO:0003887">
    <property type="term" value="F:DNA-directed DNA polymerase activity"/>
    <property type="evidence" value="ECO:0007669"/>
    <property type="project" value="UniProtKB-KW"/>
</dbReference>
<evidence type="ECO:0000256" key="10">
    <source>
        <dbReference type="ARBA" id="ARBA00026073"/>
    </source>
</evidence>
<dbReference type="InterPro" id="IPR004365">
    <property type="entry name" value="NA-bd_OB_tRNA"/>
</dbReference>
<dbReference type="EMBL" id="PGWX01000574">
    <property type="protein sequence ID" value="PPJ69102.1"/>
    <property type="molecule type" value="Genomic_DNA"/>
</dbReference>
<dbReference type="PANTHER" id="PTHR32294">
    <property type="entry name" value="DNA POLYMERASE III SUBUNIT ALPHA"/>
    <property type="match status" value="1"/>
</dbReference>
<proteinExistence type="inferred from homology"/>
<dbReference type="NCBIfam" id="TIGR00594">
    <property type="entry name" value="polc"/>
    <property type="match status" value="1"/>
</dbReference>
<evidence type="ECO:0000256" key="4">
    <source>
        <dbReference type="ARBA" id="ARBA00019114"/>
    </source>
</evidence>
<comment type="catalytic activity">
    <reaction evidence="11">
        <text>DNA(n) + a 2'-deoxyribonucleoside 5'-triphosphate = DNA(n+1) + diphosphate</text>
        <dbReference type="Rhea" id="RHEA:22508"/>
        <dbReference type="Rhea" id="RHEA-COMP:17339"/>
        <dbReference type="Rhea" id="RHEA-COMP:17340"/>
        <dbReference type="ChEBI" id="CHEBI:33019"/>
        <dbReference type="ChEBI" id="CHEBI:61560"/>
        <dbReference type="ChEBI" id="CHEBI:173112"/>
        <dbReference type="EC" id="2.7.7.7"/>
    </reaction>
</comment>
<dbReference type="STRING" id="1283.ShL2_01107"/>
<dbReference type="GO" id="GO:0005737">
    <property type="term" value="C:cytoplasm"/>
    <property type="evidence" value="ECO:0007669"/>
    <property type="project" value="UniProtKB-SubCell"/>
</dbReference>
<dbReference type="Gene3D" id="1.10.10.1600">
    <property type="entry name" value="Bacterial DNA polymerase III alpha subunit, thumb domain"/>
    <property type="match status" value="1"/>
</dbReference>
<comment type="similarity">
    <text evidence="2">Belongs to the DNA polymerase type-C family. DnaE subfamily.</text>
</comment>
<dbReference type="InterPro" id="IPR003141">
    <property type="entry name" value="Pol/His_phosphatase_N"/>
</dbReference>
<evidence type="ECO:0000313" key="13">
    <source>
        <dbReference type="EMBL" id="PPJ69102.1"/>
    </source>
</evidence>
<keyword evidence="7" id="KW-0235">DNA replication</keyword>
<dbReference type="InterPro" id="IPR016195">
    <property type="entry name" value="Pol/histidinol_Pase-like"/>
</dbReference>